<dbReference type="InterPro" id="IPR006748">
    <property type="entry name" value="NH2Glyco/OHUrea_AB-resist_kin"/>
</dbReference>
<evidence type="ECO:0000313" key="2">
    <source>
        <dbReference type="Proteomes" id="UP000248039"/>
    </source>
</evidence>
<feature type="non-terminal residue" evidence="1">
    <location>
        <position position="83"/>
    </location>
</feature>
<dbReference type="AlphaFoldDB" id="A0A2V4NGF1"/>
<protein>
    <submittedName>
        <fullName evidence="1">Kinase</fullName>
    </submittedName>
</protein>
<dbReference type="GO" id="GO:0016301">
    <property type="term" value="F:kinase activity"/>
    <property type="evidence" value="ECO:0007669"/>
    <property type="project" value="UniProtKB-KW"/>
</dbReference>
<keyword evidence="2" id="KW-1185">Reference proteome</keyword>
<accession>A0A2V4NGF1</accession>
<keyword evidence="1" id="KW-0808">Transferase</keyword>
<dbReference type="Proteomes" id="UP000248039">
    <property type="component" value="Unassembled WGS sequence"/>
</dbReference>
<dbReference type="GO" id="GO:0016773">
    <property type="term" value="F:phosphotransferase activity, alcohol group as acceptor"/>
    <property type="evidence" value="ECO:0007669"/>
    <property type="project" value="InterPro"/>
</dbReference>
<evidence type="ECO:0000313" key="1">
    <source>
        <dbReference type="EMBL" id="PYC61901.1"/>
    </source>
</evidence>
<feature type="non-terminal residue" evidence="1">
    <location>
        <position position="1"/>
    </location>
</feature>
<sequence>LVAYVRGAADSSAVLNAGLVAPETAHEHAALAHWAVRGAVLLLGADPAAGFLLLERLHWDIPLRSLAEVKGMLEATSLLRRLW</sequence>
<gene>
    <name evidence="1" type="ORF">C7C46_33585</name>
</gene>
<proteinExistence type="predicted"/>
<comment type="caution">
    <text evidence="1">The sequence shown here is derived from an EMBL/GenBank/DDBJ whole genome shotgun (WGS) entry which is preliminary data.</text>
</comment>
<dbReference type="RefSeq" id="WP_220040755.1">
    <property type="nucleotide sequence ID" value="NZ_PYBW01000330.1"/>
</dbReference>
<dbReference type="GO" id="GO:0019748">
    <property type="term" value="P:secondary metabolic process"/>
    <property type="evidence" value="ECO:0007669"/>
    <property type="project" value="InterPro"/>
</dbReference>
<dbReference type="EMBL" id="PYBW01000330">
    <property type="protein sequence ID" value="PYC61901.1"/>
    <property type="molecule type" value="Genomic_DNA"/>
</dbReference>
<keyword evidence="1" id="KW-0418">Kinase</keyword>
<name>A0A2V4NGF1_9ACTN</name>
<organism evidence="1 2">
    <name type="scientific">Streptomyces tateyamensis</name>
    <dbReference type="NCBI Taxonomy" id="565073"/>
    <lineage>
        <taxon>Bacteria</taxon>
        <taxon>Bacillati</taxon>
        <taxon>Actinomycetota</taxon>
        <taxon>Actinomycetes</taxon>
        <taxon>Kitasatosporales</taxon>
        <taxon>Streptomycetaceae</taxon>
        <taxon>Streptomyces</taxon>
    </lineage>
</organism>
<dbReference type="Pfam" id="PF04655">
    <property type="entry name" value="APH_6_hur"/>
    <property type="match status" value="1"/>
</dbReference>
<reference evidence="1 2" key="1">
    <citation type="submission" date="2018-03" db="EMBL/GenBank/DDBJ databases">
        <title>Bioinformatic expansion and discovery of thiopeptide antibiotics.</title>
        <authorList>
            <person name="Schwalen C.J."/>
            <person name="Hudson G.A."/>
            <person name="Mitchell D.A."/>
        </authorList>
    </citation>
    <scope>NUCLEOTIDE SEQUENCE [LARGE SCALE GENOMIC DNA]</scope>
    <source>
        <strain evidence="1 2">ATCC 21389</strain>
    </source>
</reference>